<keyword evidence="2" id="KW-1185">Reference proteome</keyword>
<dbReference type="InterPro" id="IPR058705">
    <property type="entry name" value="A_ENA"/>
</dbReference>
<proteinExistence type="predicted"/>
<dbReference type="EMBL" id="CP147404">
    <property type="protein sequence ID" value="WXB92254.1"/>
    <property type="molecule type" value="Genomic_DNA"/>
</dbReference>
<reference evidence="1 2" key="1">
    <citation type="submission" date="2024-02" db="EMBL/GenBank/DDBJ databases">
        <title>Seven novel Bacillus-like species.</title>
        <authorList>
            <person name="Liu G."/>
        </authorList>
    </citation>
    <scope>NUCLEOTIDE SEQUENCE [LARGE SCALE GENOMIC DNA]</scope>
    <source>
        <strain evidence="1 2">FJAT-52991</strain>
    </source>
</reference>
<dbReference type="Proteomes" id="UP001387364">
    <property type="component" value="Chromosome"/>
</dbReference>
<sequence length="247" mass="26677">MSKPDLSGNLFIERNDAINLLLASVALEEIALAHVVNAEAEKIQKVVGTLNPPMTSTPSVQDLIDINKSVERTLEKVIAKELVLLFKLEQILEIPEQPPGPPVTGCSCSAFFNQGDISAVSNRTGSDVQGKADPLRLRFCDPCDNPKFNEVLLHFNANDPNEEDFTFNGFVTKINACDPDANTIDLDGAGEINGVPTTFHLTIANDLSGNQVITFTFTPVGGSPFTVILSPTSSNPDQRVDLKPCDQ</sequence>
<dbReference type="Pfam" id="PF26595">
    <property type="entry name" value="A_ENA"/>
    <property type="match status" value="1"/>
</dbReference>
<evidence type="ECO:0000313" key="2">
    <source>
        <dbReference type="Proteomes" id="UP001387364"/>
    </source>
</evidence>
<protein>
    <submittedName>
        <fullName evidence="1">Uncharacterized protein</fullName>
    </submittedName>
</protein>
<organism evidence="1 2">
    <name type="scientific">Bacillus kandeliae</name>
    <dbReference type="NCBI Taxonomy" id="3129297"/>
    <lineage>
        <taxon>Bacteria</taxon>
        <taxon>Bacillati</taxon>
        <taxon>Bacillota</taxon>
        <taxon>Bacilli</taxon>
        <taxon>Bacillales</taxon>
        <taxon>Bacillaceae</taxon>
        <taxon>Bacillus</taxon>
    </lineage>
</organism>
<evidence type="ECO:0000313" key="1">
    <source>
        <dbReference type="EMBL" id="WXB92254.1"/>
    </source>
</evidence>
<gene>
    <name evidence="1" type="ORF">WDJ61_13445</name>
</gene>
<accession>A0ABZ2N3U9</accession>
<dbReference type="RefSeq" id="WP_338750552.1">
    <property type="nucleotide sequence ID" value="NZ_CP147404.1"/>
</dbReference>
<name>A0ABZ2N3U9_9BACI</name>